<gene>
    <name evidence="3" type="ORF">ROSSTS7063_02966</name>
</gene>
<dbReference type="AlphaFoldDB" id="A0A564UJC3"/>
<protein>
    <submittedName>
        <fullName evidence="3">Uncharacterized protein</fullName>
    </submittedName>
</protein>
<accession>A0A564UJC3</accession>
<feature type="signal peptide" evidence="2">
    <location>
        <begin position="1"/>
        <end position="24"/>
    </location>
</feature>
<proteinExistence type="predicted"/>
<dbReference type="EMBL" id="CABHNB010000043">
    <property type="protein sequence ID" value="VUX19352.1"/>
    <property type="molecule type" value="Genomic_DNA"/>
</dbReference>
<dbReference type="RefSeq" id="WP_144369627.1">
    <property type="nucleotide sequence ID" value="NZ_CABHNB010000043.1"/>
</dbReference>
<evidence type="ECO:0000256" key="2">
    <source>
        <dbReference type="SAM" id="SignalP"/>
    </source>
</evidence>
<keyword evidence="2" id="KW-0732">Signal</keyword>
<evidence type="ECO:0000256" key="1">
    <source>
        <dbReference type="SAM" id="MobiDB-lite"/>
    </source>
</evidence>
<feature type="chain" id="PRO_5022133604" evidence="2">
    <location>
        <begin position="25"/>
        <end position="588"/>
    </location>
</feature>
<sequence length="588" mass="67332">MKKILCFMLALLLSFNSVTCYVYAEDFSGSSTDYGTPSNAKPITESPEYEKVQKNIDTVMKAFFTAIRPEYASALWGDDISNYVQSESVKDNNVTTDGNYYYISANFINNINQKVQDNIHVLDGYYYIEPVGSLDSFTSYVESISSYRYSESSLKNLDYYLKNRIFFLFRGLGNVDDPSVFTEDSNYLKNNGYENDLMYIDSTDKNQVYFYHNSSFTSYPTWEIRYAYGNCVSGSGSYYMTINDFKNMPLFSNHAIKIFYSKQDLTNYVNKGRQYYAPNLPFSNIRIPVTYINNTNELPDFDFNFDKLIGKTENEIQTNIDATLKAYLDHLVKLNNTSSKPTPTVPAVRVTPTPDIGDRPITPSPTPPVTDDTSSTDKLLEQIYDWLLDFGDKHETFVELITQYIENTDGKLDQIIEAIDKLSQGSTEGEVNGCKYDYTALSEFLTQLWNESDKKFDKMVELLEENNEYQQKIVDSLNQIKALLVADTVLDVFKNRSTETANKAKEKFPTSLPWDIAMVVNAFSATPKDPVIELPIKIASMHIDEKIVVDLSSEEWAKLAKTCRYLLSILFVLYMIHLSRKFFSKGDE</sequence>
<keyword evidence="4" id="KW-1185">Reference proteome</keyword>
<feature type="region of interest" description="Disordered" evidence="1">
    <location>
        <begin position="339"/>
        <end position="374"/>
    </location>
</feature>
<organism evidence="3 4">
    <name type="scientific">Blautia obeum</name>
    <dbReference type="NCBI Taxonomy" id="40520"/>
    <lineage>
        <taxon>Bacteria</taxon>
        <taxon>Bacillati</taxon>
        <taxon>Bacillota</taxon>
        <taxon>Clostridia</taxon>
        <taxon>Lachnospirales</taxon>
        <taxon>Lachnospiraceae</taxon>
        <taxon>Blautia</taxon>
    </lineage>
</organism>
<reference evidence="3 4" key="1">
    <citation type="submission" date="2019-07" db="EMBL/GenBank/DDBJ databases">
        <authorList>
            <person name="Hibberd C M."/>
            <person name="Gehrig L. J."/>
            <person name="Chang H.-W."/>
            <person name="Venkatesh S."/>
        </authorList>
    </citation>
    <scope>NUCLEOTIDE SEQUENCE [LARGE SCALE GENOMIC DNA]</scope>
    <source>
        <strain evidence="3">Ruminococcus_obeum_SSTS_Bg7063</strain>
    </source>
</reference>
<name>A0A564UJC3_9FIRM</name>
<dbReference type="Proteomes" id="UP000409147">
    <property type="component" value="Unassembled WGS sequence"/>
</dbReference>
<feature type="compositionally biased region" description="Low complexity" evidence="1">
    <location>
        <begin position="341"/>
        <end position="354"/>
    </location>
</feature>
<evidence type="ECO:0000313" key="3">
    <source>
        <dbReference type="EMBL" id="VUX19352.1"/>
    </source>
</evidence>
<evidence type="ECO:0000313" key="4">
    <source>
        <dbReference type="Proteomes" id="UP000409147"/>
    </source>
</evidence>